<feature type="chain" id="PRO_5040922615" description="F-box domain-containing protein" evidence="1">
    <location>
        <begin position="18"/>
        <end position="760"/>
    </location>
</feature>
<dbReference type="Pfam" id="PF19535">
    <property type="entry name" value="DUF6060"/>
    <property type="match status" value="1"/>
</dbReference>
<reference evidence="3" key="1">
    <citation type="submission" date="2022-09" db="EMBL/GenBank/DDBJ databases">
        <title>Fusarium specimens isolated from Avocado Roots.</title>
        <authorList>
            <person name="Stajich J."/>
            <person name="Roper C."/>
            <person name="Heimlech-Rivalta G."/>
        </authorList>
    </citation>
    <scope>NUCLEOTIDE SEQUENCE</scope>
    <source>
        <strain evidence="3">CF00136</strain>
    </source>
</reference>
<dbReference type="AlphaFoldDB" id="A0A9W8S3H0"/>
<keyword evidence="1" id="KW-0732">Signal</keyword>
<sequence length="760" mass="86116">MKLHSALALFCLPLVLASPHHKRLCKSFEPKGKYGKRGFSKGTPLTCRVSEGVICTESLAESDGGNKTLCDYTHANIAIKSKATVNVTVSNPQYVLGAVQDAADPKAAEFVDFNETVLLPYHNTEPGIPIGWTGYWEFTPSLQCWEGLLTDCEGDDKDKNGTMVQVCAHRLEGWSNNGSIPAAGETKWYNSSSKEAKEAKGIPYSLWEDADIERNGTNTADDDSAGTGVRDLFKSALAKMTSSTLSILPVLSKLPKELRDGIYSHLERNDIKNLRVTCKAMARDVPLRFDRVFISANSLNIQVFRAIADHEIFRHQVSEIIWDDARLRTGVELEHERRVYGYDYTHPDEAVTANGCPEWFRRGRYDYDDSDPHADPDVDSLEETWAYYKPLLEDQRQVLASNADIEAFQYGLRRFPFLRRVTVTPSTHGRLWQPLYRTPMIRAFPPGFDYPLPKAWPQFDNADGTPIDELPWVAKEEDNDLYSNMYGVGCTPEVYRAKWRGYQLVTRALVEYEDHHISELIIGGHEVQTGLSSRIFDQHCAEHDDLVTLLKRPGFRHLDLSLFTGFIEYEDWVSYKTGLLHDALAQAKDIQHVCVRATTEVENGAPGQDVPPEDVLPLRTIFPIDHWPQLRHFGISNMIVELDDFIGLLAALPPSLRSVEIIHLALGSPEHRYEDLLREIRDTLDWRSRPIEERPRVHMVASALECRVQGDGWFVDVDDGVYSYLYGTGNNPFKEHTCEIYPGRGGTRRDMFDSNVDTPY</sequence>
<evidence type="ECO:0000313" key="4">
    <source>
        <dbReference type="Proteomes" id="UP001152049"/>
    </source>
</evidence>
<protein>
    <recommendedName>
        <fullName evidence="2">F-box domain-containing protein</fullName>
    </recommendedName>
</protein>
<dbReference type="OrthoDB" id="5422579at2759"/>
<name>A0A9W8S3H0_9HYPO</name>
<dbReference type="PROSITE" id="PS50181">
    <property type="entry name" value="FBOX"/>
    <property type="match status" value="1"/>
</dbReference>
<evidence type="ECO:0000256" key="1">
    <source>
        <dbReference type="SAM" id="SignalP"/>
    </source>
</evidence>
<accession>A0A9W8S3H0</accession>
<comment type="caution">
    <text evidence="3">The sequence shown here is derived from an EMBL/GenBank/DDBJ whole genome shotgun (WGS) entry which is preliminary data.</text>
</comment>
<keyword evidence="4" id="KW-1185">Reference proteome</keyword>
<evidence type="ECO:0000313" key="3">
    <source>
        <dbReference type="EMBL" id="KAJ4264386.1"/>
    </source>
</evidence>
<organism evidence="3 4">
    <name type="scientific">Fusarium torreyae</name>
    <dbReference type="NCBI Taxonomy" id="1237075"/>
    <lineage>
        <taxon>Eukaryota</taxon>
        <taxon>Fungi</taxon>
        <taxon>Dikarya</taxon>
        <taxon>Ascomycota</taxon>
        <taxon>Pezizomycotina</taxon>
        <taxon>Sordariomycetes</taxon>
        <taxon>Hypocreomycetidae</taxon>
        <taxon>Hypocreales</taxon>
        <taxon>Nectriaceae</taxon>
        <taxon>Fusarium</taxon>
    </lineage>
</organism>
<feature type="domain" description="F-box" evidence="2">
    <location>
        <begin position="248"/>
        <end position="292"/>
    </location>
</feature>
<proteinExistence type="predicted"/>
<dbReference type="InterPro" id="IPR045702">
    <property type="entry name" value="DUF6060"/>
</dbReference>
<dbReference type="EMBL" id="JAOQAZ010000008">
    <property type="protein sequence ID" value="KAJ4264386.1"/>
    <property type="molecule type" value="Genomic_DNA"/>
</dbReference>
<gene>
    <name evidence="3" type="ORF">NW762_005584</name>
</gene>
<feature type="signal peptide" evidence="1">
    <location>
        <begin position="1"/>
        <end position="17"/>
    </location>
</feature>
<dbReference type="InterPro" id="IPR001810">
    <property type="entry name" value="F-box_dom"/>
</dbReference>
<dbReference type="Proteomes" id="UP001152049">
    <property type="component" value="Unassembled WGS sequence"/>
</dbReference>
<evidence type="ECO:0000259" key="2">
    <source>
        <dbReference type="PROSITE" id="PS50181"/>
    </source>
</evidence>